<reference evidence="1" key="1">
    <citation type="journal article" date="2020" name="mSystems">
        <title>Genome- and Community-Level Interaction Insights into Carbon Utilization and Element Cycling Functions of Hydrothermarchaeota in Hydrothermal Sediment.</title>
        <authorList>
            <person name="Zhou Z."/>
            <person name="Liu Y."/>
            <person name="Xu W."/>
            <person name="Pan J."/>
            <person name="Luo Z.H."/>
            <person name="Li M."/>
        </authorList>
    </citation>
    <scope>NUCLEOTIDE SEQUENCE [LARGE SCALE GENOMIC DNA]</scope>
    <source>
        <strain evidence="1">SpSt-26</strain>
    </source>
</reference>
<organism evidence="1">
    <name type="scientific">Archaeoglobus fulgidus</name>
    <dbReference type="NCBI Taxonomy" id="2234"/>
    <lineage>
        <taxon>Archaea</taxon>
        <taxon>Methanobacteriati</taxon>
        <taxon>Methanobacteriota</taxon>
        <taxon>Archaeoglobi</taxon>
        <taxon>Archaeoglobales</taxon>
        <taxon>Archaeoglobaceae</taxon>
        <taxon>Archaeoglobus</taxon>
    </lineage>
</organism>
<protein>
    <recommendedName>
        <fullName evidence="2">RCK N-terminal domain-containing protein</fullName>
    </recommendedName>
</protein>
<dbReference type="EMBL" id="DSLA01000113">
    <property type="protein sequence ID" value="HEH35935.1"/>
    <property type="molecule type" value="Genomic_DNA"/>
</dbReference>
<sequence>MRILLVLIGRDESFENLLKDLEVDLRFLDRNADIQSFADSLRDYDRIIIAATLGSWQGELLIELAMKCRSEILFFCLTKSGSINEAILSRIQADRILKISPNFQGVIISEEMPEKAKLEALKTLTGI</sequence>
<evidence type="ECO:0008006" key="2">
    <source>
        <dbReference type="Google" id="ProtNLM"/>
    </source>
</evidence>
<evidence type="ECO:0000313" key="1">
    <source>
        <dbReference type="EMBL" id="HEH35935.1"/>
    </source>
</evidence>
<gene>
    <name evidence="1" type="ORF">ENP88_07355</name>
</gene>
<dbReference type="AlphaFoldDB" id="A0A7J2TK33"/>
<accession>A0A7J2TK33</accession>
<name>A0A7J2TK33_ARCFL</name>
<comment type="caution">
    <text evidence="1">The sequence shown here is derived from an EMBL/GenBank/DDBJ whole genome shotgun (WGS) entry which is preliminary data.</text>
</comment>
<proteinExistence type="predicted"/>